<proteinExistence type="predicted"/>
<dbReference type="AlphaFoldDB" id="L7WBC7"/>
<dbReference type="RefSeq" id="WP_015363009.1">
    <property type="nucleotide sequence ID" value="NC_020156.1"/>
</dbReference>
<gene>
    <name evidence="1" type="ordered locus">DDD_2385</name>
</gene>
<evidence type="ECO:0000313" key="2">
    <source>
        <dbReference type="Proteomes" id="UP000011173"/>
    </source>
</evidence>
<name>L7WBC7_NONDD</name>
<dbReference type="PATRIC" id="fig|592029.3.peg.2362"/>
<evidence type="ECO:0000313" key="1">
    <source>
        <dbReference type="EMBL" id="AGC77512.1"/>
    </source>
</evidence>
<dbReference type="KEGG" id="ndo:DDD_2385"/>
<dbReference type="Gene3D" id="3.30.2310.20">
    <property type="entry name" value="RelE-like"/>
    <property type="match status" value="1"/>
</dbReference>
<dbReference type="HOGENOM" id="CLU_147162_8_3_10"/>
<evidence type="ECO:0008006" key="3">
    <source>
        <dbReference type="Google" id="ProtNLM"/>
    </source>
</evidence>
<reference evidence="1 2" key="1">
    <citation type="journal article" date="2013" name="Genome Biol. Evol.">
        <title>Genomic makeup of the marine flavobacterium Nonlabens (Donghaeana) dokdonensis DSW-6 and identification of a novel class of rhodopsins.</title>
        <authorList>
            <person name="Kwon S.K."/>
            <person name="Kim B.K."/>
            <person name="Song J.Y."/>
            <person name="Kwak M.J."/>
            <person name="Lee C.H."/>
            <person name="Yoon J.H."/>
            <person name="Oh T.K."/>
            <person name="Kim J.F."/>
        </authorList>
    </citation>
    <scope>NUCLEOTIDE SEQUENCE [LARGE SCALE GENOMIC DNA]</scope>
    <source>
        <strain evidence="2">DSM 17205 / KCTC 12402 / DSW-6</strain>
    </source>
</reference>
<protein>
    <recommendedName>
        <fullName evidence="3">Type II toxin-antitoxin system RelE/ParE family toxin</fullName>
    </recommendedName>
</protein>
<sequence>MKYIVEWTLLADASFEDELDFILLKWNNQEVLKFIDLVDQTITTLATGTIQGKVSKKSKIRSFLISKQTTLFFSVDEQNKQIYILLFWNNKSNPKTLKRLLERFE</sequence>
<dbReference type="InterPro" id="IPR035093">
    <property type="entry name" value="RelE/ParE_toxin_dom_sf"/>
</dbReference>
<dbReference type="Proteomes" id="UP000011173">
    <property type="component" value="Chromosome"/>
</dbReference>
<dbReference type="STRING" id="592029.DDD_2385"/>
<organism evidence="1 2">
    <name type="scientific">Nonlabens dokdonensis (strain DSM 17205 / KCTC 12402 / DSW-6)</name>
    <name type="common">Donghaeana dokdonensis</name>
    <dbReference type="NCBI Taxonomy" id="592029"/>
    <lineage>
        <taxon>Bacteria</taxon>
        <taxon>Pseudomonadati</taxon>
        <taxon>Bacteroidota</taxon>
        <taxon>Flavobacteriia</taxon>
        <taxon>Flavobacteriales</taxon>
        <taxon>Flavobacteriaceae</taxon>
        <taxon>Nonlabens</taxon>
    </lineage>
</organism>
<dbReference type="EMBL" id="CP001397">
    <property type="protein sequence ID" value="AGC77512.1"/>
    <property type="molecule type" value="Genomic_DNA"/>
</dbReference>
<dbReference type="eggNOG" id="COG3668">
    <property type="taxonomic scope" value="Bacteria"/>
</dbReference>
<accession>L7WBC7</accession>